<evidence type="ECO:0000259" key="2">
    <source>
        <dbReference type="PROSITE" id="PS51464"/>
    </source>
</evidence>
<dbReference type="InterPro" id="IPR036388">
    <property type="entry name" value="WH-like_DNA-bd_sf"/>
</dbReference>
<dbReference type="SUPFAM" id="SSF46689">
    <property type="entry name" value="Homeodomain-like"/>
    <property type="match status" value="2"/>
</dbReference>
<dbReference type="SUPFAM" id="SSF53697">
    <property type="entry name" value="SIS domain"/>
    <property type="match status" value="1"/>
</dbReference>
<reference evidence="3" key="1">
    <citation type="submission" date="2024-07" db="EMBL/GenBank/DDBJ databases">
        <authorList>
            <person name="Biller S.J."/>
        </authorList>
    </citation>
    <scope>NUCLEOTIDE SEQUENCE</scope>
    <source>
        <strain evidence="3">WC2420</strain>
    </source>
</reference>
<dbReference type="InterPro" id="IPR001347">
    <property type="entry name" value="SIS_dom"/>
</dbReference>
<feature type="domain" description="HTH rpiR-type" evidence="1">
    <location>
        <begin position="132"/>
        <end position="208"/>
    </location>
</feature>
<dbReference type="InterPro" id="IPR000281">
    <property type="entry name" value="HTH_RpiR"/>
</dbReference>
<dbReference type="Gene3D" id="1.10.10.10">
    <property type="entry name" value="Winged helix-like DNA-binding domain superfamily/Winged helix DNA-binding domain"/>
    <property type="match status" value="2"/>
</dbReference>
<organism evidence="3">
    <name type="scientific">Rouxiella sp. WC2420</name>
    <dbReference type="NCBI Taxonomy" id="3234145"/>
    <lineage>
        <taxon>Bacteria</taxon>
        <taxon>Pseudomonadati</taxon>
        <taxon>Pseudomonadota</taxon>
        <taxon>Gammaproteobacteria</taxon>
        <taxon>Enterobacterales</taxon>
        <taxon>Yersiniaceae</taxon>
        <taxon>Rouxiella</taxon>
    </lineage>
</organism>
<dbReference type="PANTHER" id="PTHR30514:SF1">
    <property type="entry name" value="HTH-TYPE TRANSCRIPTIONAL REGULATOR HEXR-RELATED"/>
    <property type="match status" value="1"/>
</dbReference>
<dbReference type="InterPro" id="IPR047640">
    <property type="entry name" value="RpiR-like"/>
</dbReference>
<dbReference type="GO" id="GO:0003700">
    <property type="term" value="F:DNA-binding transcription factor activity"/>
    <property type="evidence" value="ECO:0007669"/>
    <property type="project" value="InterPro"/>
</dbReference>
<dbReference type="PROSITE" id="PS51071">
    <property type="entry name" value="HTH_RPIR"/>
    <property type="match status" value="2"/>
</dbReference>
<dbReference type="GO" id="GO:0097367">
    <property type="term" value="F:carbohydrate derivative binding"/>
    <property type="evidence" value="ECO:0007669"/>
    <property type="project" value="InterPro"/>
</dbReference>
<dbReference type="GO" id="GO:1901135">
    <property type="term" value="P:carbohydrate derivative metabolic process"/>
    <property type="evidence" value="ECO:0007669"/>
    <property type="project" value="InterPro"/>
</dbReference>
<dbReference type="AlphaFoldDB" id="A0AB39VU45"/>
<dbReference type="PROSITE" id="PS51464">
    <property type="entry name" value="SIS"/>
    <property type="match status" value="1"/>
</dbReference>
<dbReference type="Pfam" id="PF01418">
    <property type="entry name" value="HTH_6"/>
    <property type="match status" value="2"/>
</dbReference>
<gene>
    <name evidence="3" type="ORF">AB3G37_05020</name>
</gene>
<name>A0AB39VU45_9GAMM</name>
<sequence length="383" mass="40612">MNKGNLAVDIVYQIQFLQGTFSRQEKKVGKVILENPAFASAATLEQLAARAGVSTATVAIFAKSLGCQDINDFMTHMRAQHSPPASNTLVSKPVPGGTDIAFASATSLGKLPGVSAEMMRRFAKSIGYEDIGDIIYQIRAQQNQLSQQESKVAQAILDDVAFASSATIEQLASQAGVSPATITRFAKSMGCDDIRDLRMKLAQASAVGSQYMAAQPVKSAALGSESWQQNIIQRQQQANRQLAAFDEQAFLQAAATISAAIKGVYIFSAESRCTLFASELQSRLLRAGHPAYAFHDAELMRLSATGLTAQQAVLILSVGTENQGLAEIARLAVSSGAQVIAIVPENSPAAARASTLLAIEESPQQAFGSSGMLMAIDLLLDKL</sequence>
<dbReference type="EMBL" id="CP165628">
    <property type="protein sequence ID" value="XDU73469.1"/>
    <property type="molecule type" value="Genomic_DNA"/>
</dbReference>
<evidence type="ECO:0000259" key="1">
    <source>
        <dbReference type="PROSITE" id="PS51071"/>
    </source>
</evidence>
<accession>A0AB39VU45</accession>
<dbReference type="GO" id="GO:0003677">
    <property type="term" value="F:DNA binding"/>
    <property type="evidence" value="ECO:0007669"/>
    <property type="project" value="InterPro"/>
</dbReference>
<feature type="domain" description="HTH rpiR-type" evidence="1">
    <location>
        <begin position="8"/>
        <end position="84"/>
    </location>
</feature>
<evidence type="ECO:0000313" key="3">
    <source>
        <dbReference type="EMBL" id="XDU73469.1"/>
    </source>
</evidence>
<dbReference type="InterPro" id="IPR046348">
    <property type="entry name" value="SIS_dom_sf"/>
</dbReference>
<dbReference type="InterPro" id="IPR009057">
    <property type="entry name" value="Homeodomain-like_sf"/>
</dbReference>
<dbReference type="RefSeq" id="WP_369789897.1">
    <property type="nucleotide sequence ID" value="NZ_CP165628.1"/>
</dbReference>
<protein>
    <submittedName>
        <fullName evidence="3">MurR/RpiR family transcriptional regulator</fullName>
    </submittedName>
</protein>
<feature type="domain" description="SIS" evidence="2">
    <location>
        <begin position="253"/>
        <end position="383"/>
    </location>
</feature>
<proteinExistence type="predicted"/>
<dbReference type="Gene3D" id="3.40.50.10490">
    <property type="entry name" value="Glucose-6-phosphate isomerase like protein, domain 1"/>
    <property type="match status" value="1"/>
</dbReference>
<dbReference type="PANTHER" id="PTHR30514">
    <property type="entry name" value="GLUCOKINASE"/>
    <property type="match status" value="1"/>
</dbReference>